<feature type="compositionally biased region" description="Pro residues" evidence="1">
    <location>
        <begin position="297"/>
        <end position="318"/>
    </location>
</feature>
<evidence type="ECO:0000313" key="3">
    <source>
        <dbReference type="Proteomes" id="UP000192578"/>
    </source>
</evidence>
<feature type="compositionally biased region" description="Polar residues" evidence="1">
    <location>
        <begin position="110"/>
        <end position="119"/>
    </location>
</feature>
<feature type="region of interest" description="Disordered" evidence="1">
    <location>
        <begin position="56"/>
        <end position="131"/>
    </location>
</feature>
<keyword evidence="3" id="KW-1185">Reference proteome</keyword>
<dbReference type="AlphaFoldDB" id="A0A9X6NI91"/>
<feature type="compositionally biased region" description="Pro residues" evidence="1">
    <location>
        <begin position="75"/>
        <end position="95"/>
    </location>
</feature>
<protein>
    <recommendedName>
        <fullName evidence="4">MAM domain-containing protein</fullName>
    </recommendedName>
</protein>
<name>A0A9X6NI91_HYPEX</name>
<reference evidence="3" key="1">
    <citation type="submission" date="2017-01" db="EMBL/GenBank/DDBJ databases">
        <title>Comparative genomics of anhydrobiosis in the tardigrade Hypsibius dujardini.</title>
        <authorList>
            <person name="Yoshida Y."/>
            <person name="Koutsovoulos G."/>
            <person name="Laetsch D."/>
            <person name="Stevens L."/>
            <person name="Kumar S."/>
            <person name="Horikawa D."/>
            <person name="Ishino K."/>
            <person name="Komine S."/>
            <person name="Tomita M."/>
            <person name="Blaxter M."/>
            <person name="Arakawa K."/>
        </authorList>
    </citation>
    <scope>NUCLEOTIDE SEQUENCE [LARGE SCALE GENOMIC DNA]</scope>
    <source>
        <strain evidence="3">Z151</strain>
    </source>
</reference>
<dbReference type="OrthoDB" id="10689857at2759"/>
<dbReference type="Proteomes" id="UP000192578">
    <property type="component" value="Unassembled WGS sequence"/>
</dbReference>
<organism evidence="2 3">
    <name type="scientific">Hypsibius exemplaris</name>
    <name type="common">Freshwater tardigrade</name>
    <dbReference type="NCBI Taxonomy" id="2072580"/>
    <lineage>
        <taxon>Eukaryota</taxon>
        <taxon>Metazoa</taxon>
        <taxon>Ecdysozoa</taxon>
        <taxon>Tardigrada</taxon>
        <taxon>Eutardigrada</taxon>
        <taxon>Parachela</taxon>
        <taxon>Hypsibioidea</taxon>
        <taxon>Hypsibiidae</taxon>
        <taxon>Hypsibius</taxon>
    </lineage>
</organism>
<feature type="region of interest" description="Disordered" evidence="1">
    <location>
        <begin position="292"/>
        <end position="321"/>
    </location>
</feature>
<gene>
    <name evidence="2" type="ORF">BV898_17549</name>
</gene>
<proteinExistence type="predicted"/>
<feature type="compositionally biased region" description="Low complexity" evidence="1">
    <location>
        <begin position="96"/>
        <end position="109"/>
    </location>
</feature>
<comment type="caution">
    <text evidence="2">The sequence shown here is derived from an EMBL/GenBank/DDBJ whole genome shotgun (WGS) entry which is preliminary data.</text>
</comment>
<feature type="compositionally biased region" description="Low complexity" evidence="1">
    <location>
        <begin position="64"/>
        <end position="74"/>
    </location>
</feature>
<sequence length="549" mass="60698">MLIDPVQATASFQTGTTVSDGFFESETFSIVFFANTDNNNCSAFVQTISLDEVETRADKKECVTTPVLTTETPTTNPPTTDPPTTDPPTTDPPTTDPTTTYPPTTNPSTIDPSPGNSFQRTDKKGQNSEVQNGEAAVISKCLRNNINYSNPTSAAAAILIDPVQATASFQTGTTILDGSFTKFHLSFWCKFLGVIKVADKTDPKRFYLEVKLHRLNTASGLFEKDGRSIWGNATDYASIQSERWIEVRRSFFESETFSIVFFAHHNHNCSKFVQTIGLDEVETRADKKECVTTPVPTTEPPTTNPPTTDPPTTYPPTTNPSTIDPEYLQEIRSRLTCNFDGRQADPSPPGPAAFRLLPVCHEGPVVNGAPWINAAFYKYQFERTDKKGQANEVQNGAAAVISKCLRNNFNYNNPTSAAAAMLIDPVQATASLQTGTTISDESLTKFHLSFWCRLHGVIKVADKTDPNRFYLEVRLHRLTTSGQFEKHGRLIWGNATDYASIESDSWTEIRRSFIESESFSIVFFAHHNNNCSAFVQTIGLDEVETRAGN</sequence>
<evidence type="ECO:0000256" key="1">
    <source>
        <dbReference type="SAM" id="MobiDB-lite"/>
    </source>
</evidence>
<accession>A0A9X6NI91</accession>
<evidence type="ECO:0000313" key="2">
    <source>
        <dbReference type="EMBL" id="OWA53116.1"/>
    </source>
</evidence>
<evidence type="ECO:0008006" key="4">
    <source>
        <dbReference type="Google" id="ProtNLM"/>
    </source>
</evidence>
<dbReference type="EMBL" id="MTYJ01000303">
    <property type="protein sequence ID" value="OWA53116.1"/>
    <property type="molecule type" value="Genomic_DNA"/>
</dbReference>